<dbReference type="NCBIfam" id="TIGR04336">
    <property type="entry name" value="AmmeMemoSam_B"/>
    <property type="match status" value="1"/>
</dbReference>
<evidence type="ECO:0000313" key="3">
    <source>
        <dbReference type="Proteomes" id="UP001217582"/>
    </source>
</evidence>
<dbReference type="AlphaFoldDB" id="A0AAJ5YY67"/>
<dbReference type="Pfam" id="PF01875">
    <property type="entry name" value="Memo"/>
    <property type="match status" value="1"/>
</dbReference>
<keyword evidence="3" id="KW-1185">Reference proteome</keyword>
<dbReference type="EMBL" id="CP119916">
    <property type="protein sequence ID" value="WFD14624.1"/>
    <property type="molecule type" value="Genomic_DNA"/>
</dbReference>
<gene>
    <name evidence="2" type="ORF">MARU1_000630</name>
</gene>
<evidence type="ECO:0000256" key="1">
    <source>
        <dbReference type="ARBA" id="ARBA00006315"/>
    </source>
</evidence>
<evidence type="ECO:0000313" key="2">
    <source>
        <dbReference type="EMBL" id="WFD14624.1"/>
    </source>
</evidence>
<dbReference type="PANTHER" id="PTHR11060">
    <property type="entry name" value="PROTEIN MEMO1"/>
    <property type="match status" value="1"/>
</dbReference>
<dbReference type="Gene3D" id="3.40.830.10">
    <property type="entry name" value="LigB-like"/>
    <property type="match status" value="1"/>
</dbReference>
<protein>
    <recommendedName>
        <fullName evidence="4">Protein MEMO1</fullName>
    </recommendedName>
</protein>
<dbReference type="InterPro" id="IPR002737">
    <property type="entry name" value="MEMO1_fam"/>
</dbReference>
<accession>A0AAJ5YY67</accession>
<evidence type="ECO:0008006" key="4">
    <source>
        <dbReference type="Google" id="ProtNLM"/>
    </source>
</evidence>
<organism evidence="2 3">
    <name type="scientific">Malassezia arunalokei</name>
    <dbReference type="NCBI Taxonomy" id="1514897"/>
    <lineage>
        <taxon>Eukaryota</taxon>
        <taxon>Fungi</taxon>
        <taxon>Dikarya</taxon>
        <taxon>Basidiomycota</taxon>
        <taxon>Ustilaginomycotina</taxon>
        <taxon>Malasseziomycetes</taxon>
        <taxon>Malasseziales</taxon>
        <taxon>Malasseziaceae</taxon>
        <taxon>Malassezia</taxon>
    </lineage>
</organism>
<name>A0AAJ5YY67_9BASI</name>
<comment type="similarity">
    <text evidence="1">Belongs to the MEMO1 family.</text>
</comment>
<reference evidence="2 3" key="1">
    <citation type="submission" date="2023-03" db="EMBL/GenBank/DDBJ databases">
        <title>Mating type loci evolution in Malassezia.</title>
        <authorList>
            <person name="Coelho M.A."/>
        </authorList>
    </citation>
    <scope>NUCLEOTIDE SEQUENCE [LARGE SCALE GENOMIC DNA]</scope>
    <source>
        <strain evidence="2 3">CBS 13387</strain>
    </source>
</reference>
<dbReference type="Proteomes" id="UP001217582">
    <property type="component" value="Chromosome 1"/>
</dbReference>
<proteinExistence type="inferred from homology"/>
<sequence>MKAARAAQASASLPVAQHPMVHGCQAILAPHAGYKFSGRAAASAYGCIDPDAVDRVFVLGPSHRVYLEGCALSPFSYLATPLGLLRVDTQANEELHSSDLFTFMSADVDQAEHSIEMHLPYIYKVWSGRPVQVVPILVGQLSTDACRAYALCLAEYFADPRTLFVISTDFCHWGARFRYTRYQAPEDEPVTLSSDTKSHVREYFPIHKSIAALDEECMAAISFGRQGAALARTQYLESLQRTHNTICGRYPIVLLLTILELLEEAGYAFECQQRV</sequence>
<dbReference type="PANTHER" id="PTHR11060:SF0">
    <property type="entry name" value="PROTEIN MEMO1"/>
    <property type="match status" value="1"/>
</dbReference>
<dbReference type="CDD" id="cd07361">
    <property type="entry name" value="MEMO_like"/>
    <property type="match status" value="1"/>
</dbReference>